<dbReference type="CDD" id="cd01949">
    <property type="entry name" value="GGDEF"/>
    <property type="match status" value="1"/>
</dbReference>
<proteinExistence type="predicted"/>
<dbReference type="SUPFAM" id="SSF55073">
    <property type="entry name" value="Nucleotide cyclase"/>
    <property type="match status" value="1"/>
</dbReference>
<evidence type="ECO:0000256" key="1">
    <source>
        <dbReference type="SAM" id="Coils"/>
    </source>
</evidence>
<dbReference type="Pfam" id="PF00990">
    <property type="entry name" value="GGDEF"/>
    <property type="match status" value="1"/>
</dbReference>
<feature type="transmembrane region" description="Helical" evidence="2">
    <location>
        <begin position="293"/>
        <end position="314"/>
    </location>
</feature>
<sequence length="540" mass="59917">MSLSLRAKVVILVITLIIFLTTTLSFLTGLRASADLKTEIGISLTDTAYQMTSRLDQYMWGRAGEIRMLSELALLKNPTNLGEVEILLNKMKENYPAFAWIGLTNVEGVVLAGTDGILVGQSIAKRPVYLQGMKGEFIGDVHDAVLLAKLLPNPTGEPMKFVDISLPIKDKDNNSIGVLAAHLSWSWAGQIEESMFKALRDRNKEEIFIVSRLDNTILLGPKAMLGEKLELESIKRAQSGEIGWREESWPDGEKYLTGFASGEGYLDFKGLEWIVLVRQPIEVAYGIVYHLQLFIWLIGGVFSVLFAMVGWGMAGSITKPLTEFTKAADRIRFGGRVEISKYKGIKEVELLTESLTELVNSLSAAETELTKMEAIAHHDRLTGLPNRIGLDHFTMTVSKVAREQNDVIAVLYMDLDGFKNVNDTMGHLAGDLVLKTVARRLKNTVRAGEFVARLGGDEFIAMIFVEKDQQEEIAGNIATRIIQEINKPIIVEGEKVKVGCSIGCAFWLGGDDIQTVINLADQALYEVKRTGKNRFQFIKD</sequence>
<dbReference type="Proteomes" id="UP000199520">
    <property type="component" value="Unassembled WGS sequence"/>
</dbReference>
<keyword evidence="2" id="KW-0812">Transmembrane</keyword>
<feature type="coiled-coil region" evidence="1">
    <location>
        <begin position="348"/>
        <end position="375"/>
    </location>
</feature>
<dbReference type="PROSITE" id="PS50887">
    <property type="entry name" value="GGDEF"/>
    <property type="match status" value="1"/>
</dbReference>
<gene>
    <name evidence="4" type="ORF">SAMN04490355_100730</name>
</gene>
<dbReference type="InterPro" id="IPR043128">
    <property type="entry name" value="Rev_trsase/Diguanyl_cyclase"/>
</dbReference>
<keyword evidence="2" id="KW-0472">Membrane</keyword>
<evidence type="ECO:0000259" key="3">
    <source>
        <dbReference type="PROSITE" id="PS50887"/>
    </source>
</evidence>
<dbReference type="InterPro" id="IPR000160">
    <property type="entry name" value="GGDEF_dom"/>
</dbReference>
<name>A0A1I4I8B6_9FIRM</name>
<dbReference type="PANTHER" id="PTHR46663:SF2">
    <property type="entry name" value="GGDEF DOMAIN-CONTAINING PROTEIN"/>
    <property type="match status" value="1"/>
</dbReference>
<dbReference type="InterPro" id="IPR052163">
    <property type="entry name" value="DGC-Regulatory_Protein"/>
</dbReference>
<keyword evidence="2" id="KW-1133">Transmembrane helix</keyword>
<dbReference type="SMART" id="SM00267">
    <property type="entry name" value="GGDEF"/>
    <property type="match status" value="1"/>
</dbReference>
<dbReference type="AlphaFoldDB" id="A0A1I4I8B6"/>
<keyword evidence="1" id="KW-0175">Coiled coil</keyword>
<protein>
    <submittedName>
        <fullName evidence="4">Diguanylate cyclase (GGDEF) domain-containing protein</fullName>
    </submittedName>
</protein>
<feature type="domain" description="GGDEF" evidence="3">
    <location>
        <begin position="406"/>
        <end position="540"/>
    </location>
</feature>
<accession>A0A1I4I8B6</accession>
<dbReference type="Gene3D" id="3.30.450.20">
    <property type="entry name" value="PAS domain"/>
    <property type="match status" value="1"/>
</dbReference>
<dbReference type="OrthoDB" id="9805474at2"/>
<reference evidence="5" key="1">
    <citation type="submission" date="2016-10" db="EMBL/GenBank/DDBJ databases">
        <authorList>
            <person name="Varghese N."/>
            <person name="Submissions S."/>
        </authorList>
    </citation>
    <scope>NUCLEOTIDE SEQUENCE [LARGE SCALE GENOMIC DNA]</scope>
    <source>
        <strain evidence="5">DSM 13327</strain>
    </source>
</reference>
<dbReference type="NCBIfam" id="TIGR00254">
    <property type="entry name" value="GGDEF"/>
    <property type="match status" value="1"/>
</dbReference>
<dbReference type="EMBL" id="FOTS01000007">
    <property type="protein sequence ID" value="SFL50560.1"/>
    <property type="molecule type" value="Genomic_DNA"/>
</dbReference>
<dbReference type="PANTHER" id="PTHR46663">
    <property type="entry name" value="DIGUANYLATE CYCLASE DGCT-RELATED"/>
    <property type="match status" value="1"/>
</dbReference>
<dbReference type="InterPro" id="IPR029787">
    <property type="entry name" value="Nucleotide_cyclase"/>
</dbReference>
<keyword evidence="5" id="KW-1185">Reference proteome</keyword>
<evidence type="ECO:0000313" key="4">
    <source>
        <dbReference type="EMBL" id="SFL50560.1"/>
    </source>
</evidence>
<dbReference type="Gene3D" id="3.30.70.270">
    <property type="match status" value="1"/>
</dbReference>
<dbReference type="RefSeq" id="WP_090933552.1">
    <property type="nucleotide sequence ID" value="NZ_FOTS01000007.1"/>
</dbReference>
<evidence type="ECO:0000256" key="2">
    <source>
        <dbReference type="SAM" id="Phobius"/>
    </source>
</evidence>
<evidence type="ECO:0000313" key="5">
    <source>
        <dbReference type="Proteomes" id="UP000199520"/>
    </source>
</evidence>
<organism evidence="4 5">
    <name type="scientific">Pelosinus propionicus DSM 13327</name>
    <dbReference type="NCBI Taxonomy" id="1123291"/>
    <lineage>
        <taxon>Bacteria</taxon>
        <taxon>Bacillati</taxon>
        <taxon>Bacillota</taxon>
        <taxon>Negativicutes</taxon>
        <taxon>Selenomonadales</taxon>
        <taxon>Sporomusaceae</taxon>
        <taxon>Pelosinus</taxon>
    </lineage>
</organism>
<dbReference type="STRING" id="1123291.SAMN04490355_100730"/>
<dbReference type="Gene3D" id="6.10.340.10">
    <property type="match status" value="1"/>
</dbReference>